<evidence type="ECO:0000256" key="3">
    <source>
        <dbReference type="ARBA" id="ARBA00022801"/>
    </source>
</evidence>
<dbReference type="GO" id="GO:0006284">
    <property type="term" value="P:base-excision repair"/>
    <property type="evidence" value="ECO:0007669"/>
    <property type="project" value="InterPro"/>
</dbReference>
<dbReference type="InterPro" id="IPR011034">
    <property type="entry name" value="Formyl_transferase-like_C_sf"/>
</dbReference>
<keyword evidence="2 5" id="KW-0227">DNA damage</keyword>
<dbReference type="Proteomes" id="UP000321749">
    <property type="component" value="Unassembled WGS sequence"/>
</dbReference>
<feature type="region of interest" description="Disordered" evidence="6">
    <location>
        <begin position="162"/>
        <end position="192"/>
    </location>
</feature>
<gene>
    <name evidence="7" type="ORF">ABA31_23410</name>
</gene>
<dbReference type="CDD" id="cd00540">
    <property type="entry name" value="AAG"/>
    <property type="match status" value="1"/>
</dbReference>
<dbReference type="RefSeq" id="WP_146795737.1">
    <property type="nucleotide sequence ID" value="NZ_BJUU01000017.1"/>
</dbReference>
<dbReference type="EC" id="3.2.2.-" evidence="5"/>
<evidence type="ECO:0000256" key="1">
    <source>
        <dbReference type="ARBA" id="ARBA00009232"/>
    </source>
</evidence>
<comment type="similarity">
    <text evidence="1 5">Belongs to the DNA glycosylase MPG family.</text>
</comment>
<dbReference type="GO" id="GO:0003677">
    <property type="term" value="F:DNA binding"/>
    <property type="evidence" value="ECO:0007669"/>
    <property type="project" value="InterPro"/>
</dbReference>
<evidence type="ECO:0000256" key="2">
    <source>
        <dbReference type="ARBA" id="ARBA00022763"/>
    </source>
</evidence>
<dbReference type="NCBIfam" id="NF002003">
    <property type="entry name" value="PRK00802.1-3"/>
    <property type="match status" value="1"/>
</dbReference>
<accession>A0AA87RD91</accession>
<dbReference type="EMBL" id="BJUU01000017">
    <property type="protein sequence ID" value="GEK80990.1"/>
    <property type="molecule type" value="Genomic_DNA"/>
</dbReference>
<reference evidence="7 8" key="1">
    <citation type="submission" date="2019-07" db="EMBL/GenBank/DDBJ databases">
        <title>Whole genome shotgun sequence of Agrococcus baldri NBRC 103055.</title>
        <authorList>
            <person name="Hosoyama A."/>
            <person name="Uohara A."/>
            <person name="Ohji S."/>
            <person name="Ichikawa N."/>
        </authorList>
    </citation>
    <scope>NUCLEOTIDE SEQUENCE [LARGE SCALE GENOMIC DNA]</scope>
    <source>
        <strain evidence="7 8">NBRC 103055</strain>
    </source>
</reference>
<dbReference type="PANTHER" id="PTHR10429:SF0">
    <property type="entry name" value="DNA-3-METHYLADENINE GLYCOSYLASE"/>
    <property type="match status" value="1"/>
</dbReference>
<keyword evidence="3 5" id="KW-0378">Hydrolase</keyword>
<dbReference type="GO" id="GO:0003905">
    <property type="term" value="F:alkylbase DNA N-glycosylase activity"/>
    <property type="evidence" value="ECO:0007669"/>
    <property type="project" value="InterPro"/>
</dbReference>
<evidence type="ECO:0000256" key="5">
    <source>
        <dbReference type="HAMAP-Rule" id="MF_00527"/>
    </source>
</evidence>
<name>A0AA87RD91_9MICO</name>
<evidence type="ECO:0000256" key="4">
    <source>
        <dbReference type="ARBA" id="ARBA00023204"/>
    </source>
</evidence>
<organism evidence="7 8">
    <name type="scientific">Agrococcus baldri</name>
    <dbReference type="NCBI Taxonomy" id="153730"/>
    <lineage>
        <taxon>Bacteria</taxon>
        <taxon>Bacillati</taxon>
        <taxon>Actinomycetota</taxon>
        <taxon>Actinomycetes</taxon>
        <taxon>Micrococcales</taxon>
        <taxon>Microbacteriaceae</taxon>
        <taxon>Agrococcus</taxon>
    </lineage>
</organism>
<evidence type="ECO:0000256" key="6">
    <source>
        <dbReference type="SAM" id="MobiDB-lite"/>
    </source>
</evidence>
<dbReference type="InterPro" id="IPR036995">
    <property type="entry name" value="MPG_sf"/>
</dbReference>
<dbReference type="SUPFAM" id="SSF50486">
    <property type="entry name" value="FMT C-terminal domain-like"/>
    <property type="match status" value="1"/>
</dbReference>
<dbReference type="PANTHER" id="PTHR10429">
    <property type="entry name" value="DNA-3-METHYLADENINE GLYCOSYLASE"/>
    <property type="match status" value="1"/>
</dbReference>
<evidence type="ECO:0000313" key="7">
    <source>
        <dbReference type="EMBL" id="GEK80990.1"/>
    </source>
</evidence>
<keyword evidence="4 5" id="KW-0234">DNA repair</keyword>
<dbReference type="HAMAP" id="MF_00527">
    <property type="entry name" value="3MGH"/>
    <property type="match status" value="1"/>
</dbReference>
<dbReference type="AlphaFoldDB" id="A0AA87RD91"/>
<sequence>MATPEATWFERDPLELAPLLLGGVLRRADAAGAVALRLTEVEAYRGGDDPGAHTFRGKTARNATMFGPGGRVYCYFTYGMHHAVNIVAGPEGSGWGVLVRAGEVVEGRELAAERRHVRRRTPIAGELARGPGNVAQALGATLADDGAQLTDPLAAGLGERAPLAGRGGRAEGAPVTRPTAPYAGRPSTGSGAVGQQARIEMTPTWSFEPAAQQPTFTTGPRVGVSGPGGDASVYPWRFWIPGEPSVSAYRAATKRARP</sequence>
<dbReference type="Gene3D" id="3.10.300.10">
    <property type="entry name" value="Methylpurine-DNA glycosylase (MPG)"/>
    <property type="match status" value="1"/>
</dbReference>
<keyword evidence="8" id="KW-1185">Reference proteome</keyword>
<dbReference type="NCBIfam" id="TIGR00567">
    <property type="entry name" value="3mg"/>
    <property type="match status" value="1"/>
</dbReference>
<proteinExistence type="inferred from homology"/>
<protein>
    <recommendedName>
        <fullName evidence="5">Putative 3-methyladenine DNA glycosylase</fullName>
        <ecNumber evidence="5">3.2.2.-</ecNumber>
    </recommendedName>
</protein>
<comment type="caution">
    <text evidence="7">The sequence shown here is derived from an EMBL/GenBank/DDBJ whole genome shotgun (WGS) entry which is preliminary data.</text>
</comment>
<dbReference type="Pfam" id="PF02245">
    <property type="entry name" value="Pur_DNA_glyco"/>
    <property type="match status" value="1"/>
</dbReference>
<evidence type="ECO:0000313" key="8">
    <source>
        <dbReference type="Proteomes" id="UP000321749"/>
    </source>
</evidence>
<dbReference type="InterPro" id="IPR003180">
    <property type="entry name" value="MPG"/>
</dbReference>